<reference evidence="1 2" key="1">
    <citation type="submission" date="2022-01" db="EMBL/GenBank/DDBJ databases">
        <title>A chromosomal length assembly of Cordylochernes scorpioides.</title>
        <authorList>
            <person name="Zeh D."/>
            <person name="Zeh J."/>
        </authorList>
    </citation>
    <scope>NUCLEOTIDE SEQUENCE [LARGE SCALE GENOMIC DNA]</scope>
    <source>
        <strain evidence="1">IN4F17</strain>
        <tissue evidence="1">Whole Body</tissue>
    </source>
</reference>
<dbReference type="EMBL" id="CP092870">
    <property type="protein sequence ID" value="UYV71311.1"/>
    <property type="molecule type" value="Genomic_DNA"/>
</dbReference>
<evidence type="ECO:0000313" key="1">
    <source>
        <dbReference type="EMBL" id="UYV71311.1"/>
    </source>
</evidence>
<dbReference type="Proteomes" id="UP001235939">
    <property type="component" value="Chromosome 08"/>
</dbReference>
<dbReference type="PANTHER" id="PTHR43313">
    <property type="entry name" value="SHORT-CHAIN DEHYDROGENASE/REDUCTASE FAMILY 9C"/>
    <property type="match status" value="1"/>
</dbReference>
<dbReference type="InterPro" id="IPR003560">
    <property type="entry name" value="DHB_DH"/>
</dbReference>
<organism evidence="1 2">
    <name type="scientific">Cordylochernes scorpioides</name>
    <dbReference type="NCBI Taxonomy" id="51811"/>
    <lineage>
        <taxon>Eukaryota</taxon>
        <taxon>Metazoa</taxon>
        <taxon>Ecdysozoa</taxon>
        <taxon>Arthropoda</taxon>
        <taxon>Chelicerata</taxon>
        <taxon>Arachnida</taxon>
        <taxon>Pseudoscorpiones</taxon>
        <taxon>Cheliferoidea</taxon>
        <taxon>Chernetidae</taxon>
        <taxon>Cordylochernes</taxon>
    </lineage>
</organism>
<proteinExistence type="predicted"/>
<keyword evidence="2" id="KW-1185">Reference proteome</keyword>
<dbReference type="SUPFAM" id="SSF51735">
    <property type="entry name" value="NAD(P)-binding Rossmann-fold domains"/>
    <property type="match status" value="1"/>
</dbReference>
<dbReference type="PRINTS" id="PR01397">
    <property type="entry name" value="DHBDHDRGNASE"/>
</dbReference>
<dbReference type="Pfam" id="PF00106">
    <property type="entry name" value="adh_short"/>
    <property type="match status" value="1"/>
</dbReference>
<dbReference type="InterPro" id="IPR036291">
    <property type="entry name" value="NAD(P)-bd_dom_sf"/>
</dbReference>
<protein>
    <submittedName>
        <fullName evidence="1">BDH1</fullName>
    </submittedName>
</protein>
<accession>A0ABY6KT02</accession>
<dbReference type="PANTHER" id="PTHR43313:SF36">
    <property type="entry name" value="D-BETA-HYDROXYBUTYRATE DEHYDROGENASE, MITOCHONDRIAL"/>
    <property type="match status" value="1"/>
</dbReference>
<name>A0ABY6KT02_9ARAC</name>
<gene>
    <name evidence="1" type="ORF">LAZ67_8002576</name>
</gene>
<dbReference type="InterPro" id="IPR002347">
    <property type="entry name" value="SDR_fam"/>
</dbReference>
<sequence>MQTNTIHKETKRTIPSKQKLGHVLSHFHFSISLHFLFLNHRCDTGFGHALARQLSAKGYRVLAGCLDAEGPGAQSLAGVAEVVPLDITNDISVQNAAERVRRSAPQLWALVNNAGISTVGELEWCNMEQTQRIFDVNVFGALRLTRALLPMIRHGRGRVVNVSSYTSKSTIPFISFVISTLSDVVRYSLYVRKGVIRKRREDARRKNGLEV</sequence>
<dbReference type="Gene3D" id="3.40.50.720">
    <property type="entry name" value="NAD(P)-binding Rossmann-like Domain"/>
    <property type="match status" value="1"/>
</dbReference>
<evidence type="ECO:0000313" key="2">
    <source>
        <dbReference type="Proteomes" id="UP001235939"/>
    </source>
</evidence>